<evidence type="ECO:0000313" key="1">
    <source>
        <dbReference type="EMBL" id="EIA08285.1"/>
    </source>
</evidence>
<sequence>MPKKEGKLILEGLSWYGSWTLTKHIKKIEFLIISKIA</sequence>
<evidence type="ECO:0000313" key="2">
    <source>
        <dbReference type="Proteomes" id="UP000005566"/>
    </source>
</evidence>
<keyword evidence="2" id="KW-1185">Reference proteome</keyword>
<name>H7FSK9_FLAFP</name>
<dbReference type="AlphaFoldDB" id="H7FSK9"/>
<dbReference type="Proteomes" id="UP000005566">
    <property type="component" value="Unassembled WGS sequence"/>
</dbReference>
<dbReference type="EMBL" id="AHKF01000018">
    <property type="protein sequence ID" value="EIA08285.1"/>
    <property type="molecule type" value="Genomic_DNA"/>
</dbReference>
<protein>
    <submittedName>
        <fullName evidence="1">Uncharacterized protein</fullName>
    </submittedName>
</protein>
<comment type="caution">
    <text evidence="1">The sequence shown here is derived from an EMBL/GenBank/DDBJ whole genome shotgun (WGS) entry which is preliminary data.</text>
</comment>
<gene>
    <name evidence="1" type="ORF">HJ01_02007</name>
</gene>
<organism evidence="1 2">
    <name type="scientific">Flavobacterium frigoris (strain PS1)</name>
    <dbReference type="NCBI Taxonomy" id="1086011"/>
    <lineage>
        <taxon>Bacteria</taxon>
        <taxon>Pseudomonadati</taxon>
        <taxon>Bacteroidota</taxon>
        <taxon>Flavobacteriia</taxon>
        <taxon>Flavobacteriales</taxon>
        <taxon>Flavobacteriaceae</taxon>
        <taxon>Flavobacterium</taxon>
    </lineage>
</organism>
<proteinExistence type="predicted"/>
<reference evidence="1 2" key="1">
    <citation type="journal article" date="2014" name="Acta Crystallogr. D">
        <title>Structure-based characterization and antifreeze properties of a hyperactive ice-binding protein from the Antarctic bacterium Flavobacterium frigoris PS1.</title>
        <authorList>
            <person name="Do H."/>
            <person name="Kim S.J."/>
            <person name="Kim H.J."/>
            <person name="Lee J.H."/>
        </authorList>
    </citation>
    <scope>NUCLEOTIDE SEQUENCE [LARGE SCALE GENOMIC DNA]</scope>
    <source>
        <strain evidence="1 2">PS1</strain>
    </source>
</reference>
<dbReference type="PATRIC" id="fig|1086011.3.peg.1959"/>
<accession>H7FSK9</accession>